<dbReference type="Proteomes" id="UP000035955">
    <property type="component" value="Unassembled WGS sequence"/>
</dbReference>
<dbReference type="RefSeq" id="WP_048443694.1">
    <property type="nucleotide sequence ID" value="NZ_LABY01000049.1"/>
</dbReference>
<keyword evidence="2" id="KW-1185">Reference proteome</keyword>
<evidence type="ECO:0000313" key="1">
    <source>
        <dbReference type="EMBL" id="KMO40253.1"/>
    </source>
</evidence>
<protein>
    <submittedName>
        <fullName evidence="1">Uncharacterized protein</fullName>
    </submittedName>
</protein>
<proteinExistence type="predicted"/>
<accession>A0A0J6T3T6</accession>
<dbReference type="OrthoDB" id="462203at2"/>
<dbReference type="PATRIC" id="fig|298794.3.peg.6055"/>
<gene>
    <name evidence="1" type="ORF">VQ02_08225</name>
</gene>
<organism evidence="1 2">
    <name type="scientific">Methylobacterium variabile</name>
    <dbReference type="NCBI Taxonomy" id="298794"/>
    <lineage>
        <taxon>Bacteria</taxon>
        <taxon>Pseudomonadati</taxon>
        <taxon>Pseudomonadota</taxon>
        <taxon>Alphaproteobacteria</taxon>
        <taxon>Hyphomicrobiales</taxon>
        <taxon>Methylobacteriaceae</taxon>
        <taxon>Methylobacterium</taxon>
    </lineage>
</organism>
<evidence type="ECO:0000313" key="2">
    <source>
        <dbReference type="Proteomes" id="UP000035955"/>
    </source>
</evidence>
<sequence length="283" mass="30393">MSLTAWLRRLVPERAPGPEPSASPGAWMDLLPAGLEPVGAALLPGEDGSRLSVSAGLRVATAAEMAVGYEAGAVLPREPWRPMTRAERDRVLCTDPDPARDVAVVRLPPGSLARIRACGEPVEVLSDLRSVCRLDGSLDVLGAGSNPPGRQTVTIAPETGRSIGMHLDSWDNLPLEARGLSSNRICVNIGRESRFFLFVPVSLMDMPALLAERLGPEEPPADTPLYRLFMAMFPEIPVLRCRVDPGEAYVAPTECLVHDGSSLGQTGLDEQFTVRGFITALPR</sequence>
<name>A0A0J6T3T6_9HYPH</name>
<comment type="caution">
    <text evidence="1">The sequence shown here is derived from an EMBL/GenBank/DDBJ whole genome shotgun (WGS) entry which is preliminary data.</text>
</comment>
<dbReference type="EMBL" id="LABY01000049">
    <property type="protein sequence ID" value="KMO40253.1"/>
    <property type="molecule type" value="Genomic_DNA"/>
</dbReference>
<reference evidence="1 2" key="1">
    <citation type="submission" date="2015-03" db="EMBL/GenBank/DDBJ databases">
        <title>Genome sequencing of Methylobacterium variabile DSM 16961.</title>
        <authorList>
            <person name="Chaudhry V."/>
            <person name="Patil P.B."/>
        </authorList>
    </citation>
    <scope>NUCLEOTIDE SEQUENCE [LARGE SCALE GENOMIC DNA]</scope>
    <source>
        <strain evidence="1 2">DSM 16961</strain>
    </source>
</reference>
<dbReference type="AlphaFoldDB" id="A0A0J6T3T6"/>